<name>A0A9P1C7H0_9DINO</name>
<evidence type="ECO:0000313" key="4">
    <source>
        <dbReference type="Proteomes" id="UP001152797"/>
    </source>
</evidence>
<dbReference type="EMBL" id="CAMXCT010001051">
    <property type="protein sequence ID" value="CAI3986140.1"/>
    <property type="molecule type" value="Genomic_DNA"/>
</dbReference>
<dbReference type="EMBL" id="CAMXCT030001051">
    <property type="protein sequence ID" value="CAL4773452.1"/>
    <property type="molecule type" value="Genomic_DNA"/>
</dbReference>
<reference evidence="2" key="2">
    <citation type="submission" date="2024-04" db="EMBL/GenBank/DDBJ databases">
        <authorList>
            <person name="Chen Y."/>
            <person name="Shah S."/>
            <person name="Dougan E. K."/>
            <person name="Thang M."/>
            <person name="Chan C."/>
        </authorList>
    </citation>
    <scope>NUCLEOTIDE SEQUENCE [LARGE SCALE GENOMIC DNA]</scope>
</reference>
<evidence type="ECO:0000313" key="1">
    <source>
        <dbReference type="EMBL" id="CAI3986140.1"/>
    </source>
</evidence>
<dbReference type="AlphaFoldDB" id="A0A9P1C7H0"/>
<dbReference type="Proteomes" id="UP001152797">
    <property type="component" value="Unassembled WGS sequence"/>
</dbReference>
<comment type="caution">
    <text evidence="1">The sequence shown here is derived from an EMBL/GenBank/DDBJ whole genome shotgun (WGS) entry which is preliminary data.</text>
</comment>
<protein>
    <submittedName>
        <fullName evidence="3">Alkaline phosphatase</fullName>
    </submittedName>
</protein>
<reference evidence="1" key="1">
    <citation type="submission" date="2022-10" db="EMBL/GenBank/DDBJ databases">
        <authorList>
            <person name="Chen Y."/>
            <person name="Dougan E. K."/>
            <person name="Chan C."/>
            <person name="Rhodes N."/>
            <person name="Thang M."/>
        </authorList>
    </citation>
    <scope>NUCLEOTIDE SEQUENCE</scope>
</reference>
<gene>
    <name evidence="1" type="ORF">C1SCF055_LOCUS13516</name>
</gene>
<keyword evidence="4" id="KW-1185">Reference proteome</keyword>
<sequence>MEDADGEVLSLTEEYPTSDRFKVNKFAVAKTHVRDAKRGAVLKKADFETDSASFVAPTALTVFSGRADAPTSLCSINLEAKQGSVTRKLSEEVSVVELGLTETAQYAGSTLGSKAELLEDIANPSNWIRDASRQLSGFSIATANGTATETTSMQPGNGTTSISMTESTTMSVTETVTVAMTGTSTDTTVPEDEGHPDAACHSGLAFGTSASSDIRLLGTFRDCAFVGIYGDQDDFALVLMEDAEGEQLSLTEEYPTNDHFKVSKSVVAKKHVSDAKRGAVLKKADFEADSASFVAPTALTVFTGSQEAATPLCSINLEAKQGSVTRKLSEEVSVVMLGLTDTAQYAGSTSGSKEELLEDISNPSNWHRDASRKLSGFSIASGNMTETESTSMMLNATVTVSTTATTVVTMTDTATETTVVTVTATETEFDDDEGPPDGDAACHSSLAFGLLFALLGRAFA</sequence>
<proteinExistence type="predicted"/>
<organism evidence="1">
    <name type="scientific">Cladocopium goreaui</name>
    <dbReference type="NCBI Taxonomy" id="2562237"/>
    <lineage>
        <taxon>Eukaryota</taxon>
        <taxon>Sar</taxon>
        <taxon>Alveolata</taxon>
        <taxon>Dinophyceae</taxon>
        <taxon>Suessiales</taxon>
        <taxon>Symbiodiniaceae</taxon>
        <taxon>Cladocopium</taxon>
    </lineage>
</organism>
<evidence type="ECO:0000313" key="2">
    <source>
        <dbReference type="EMBL" id="CAL1139515.1"/>
    </source>
</evidence>
<evidence type="ECO:0000313" key="3">
    <source>
        <dbReference type="EMBL" id="CAL4773452.1"/>
    </source>
</evidence>
<accession>A0A9P1C7H0</accession>
<dbReference type="EMBL" id="CAMXCT020001051">
    <property type="protein sequence ID" value="CAL1139515.1"/>
    <property type="molecule type" value="Genomic_DNA"/>
</dbReference>